<dbReference type="InterPro" id="IPR051536">
    <property type="entry name" value="UDG_Type-4/5"/>
</dbReference>
<organism evidence="13 14">
    <name type="scientific">Haliovirga abyssi</name>
    <dbReference type="NCBI Taxonomy" id="2996794"/>
    <lineage>
        <taxon>Bacteria</taxon>
        <taxon>Fusobacteriati</taxon>
        <taxon>Fusobacteriota</taxon>
        <taxon>Fusobacteriia</taxon>
        <taxon>Fusobacteriales</taxon>
        <taxon>Haliovirgaceae</taxon>
        <taxon>Haliovirga</taxon>
    </lineage>
</organism>
<dbReference type="RefSeq" id="WP_307903432.1">
    <property type="nucleotide sequence ID" value="NZ_AP027059.1"/>
</dbReference>
<protein>
    <recommendedName>
        <fullName evidence="4">Type-4 uracil-DNA glycosylase</fullName>
        <ecNumber evidence="3">3.2.2.27</ecNumber>
    </recommendedName>
</protein>
<keyword evidence="10" id="KW-0411">Iron-sulfur</keyword>
<dbReference type="GO" id="GO:0006281">
    <property type="term" value="P:DNA repair"/>
    <property type="evidence" value="ECO:0007669"/>
    <property type="project" value="UniProtKB-KW"/>
</dbReference>
<evidence type="ECO:0000256" key="4">
    <source>
        <dbReference type="ARBA" id="ARBA00019403"/>
    </source>
</evidence>
<accession>A0AAU9D7L0</accession>
<sequence>MELWKELEFEIKHCSKCNLHFNRKIPVIGEGDINTPIMFVGEAPGAEEDVIGKPFVGKSGGLFTKIFNSVNLSREDVYITNIVKCHPKDNKNPEDDEIKMCSQYLETQIALINPKIIVTVGLISTKWFLKEKANIGITKLRGKIFNWEGDIKVIPIFHPSYLLRNQSTTQGSPKWNTWQDMKLIKNEYEKLKNRD</sequence>
<dbReference type="InterPro" id="IPR005273">
    <property type="entry name" value="Ura-DNA_glyco_family4"/>
</dbReference>
<dbReference type="Proteomes" id="UP001321582">
    <property type="component" value="Chromosome"/>
</dbReference>
<keyword evidence="14" id="KW-1185">Reference proteome</keyword>
<keyword evidence="9" id="KW-0408">Iron</keyword>
<dbReference type="GO" id="GO:0046872">
    <property type="term" value="F:metal ion binding"/>
    <property type="evidence" value="ECO:0007669"/>
    <property type="project" value="UniProtKB-KW"/>
</dbReference>
<dbReference type="SMART" id="SM00987">
    <property type="entry name" value="UreE_C"/>
    <property type="match status" value="1"/>
</dbReference>
<keyword evidence="5" id="KW-0004">4Fe-4S</keyword>
<keyword evidence="7" id="KW-0227">DNA damage</keyword>
<dbReference type="EMBL" id="AP027059">
    <property type="protein sequence ID" value="BDU50568.1"/>
    <property type="molecule type" value="Genomic_DNA"/>
</dbReference>
<dbReference type="GO" id="GO:0004844">
    <property type="term" value="F:uracil DNA N-glycosylase activity"/>
    <property type="evidence" value="ECO:0007669"/>
    <property type="project" value="UniProtKB-EC"/>
</dbReference>
<evidence type="ECO:0000256" key="10">
    <source>
        <dbReference type="ARBA" id="ARBA00023014"/>
    </source>
</evidence>
<dbReference type="CDD" id="cd10030">
    <property type="entry name" value="UDG-F4_TTUDGA_SPO1dp_like"/>
    <property type="match status" value="1"/>
</dbReference>
<dbReference type="PANTHER" id="PTHR33693:SF1">
    <property type="entry name" value="TYPE-4 URACIL-DNA GLYCOSYLASE"/>
    <property type="match status" value="1"/>
</dbReference>
<dbReference type="InterPro" id="IPR036895">
    <property type="entry name" value="Uracil-DNA_glycosylase-like_sf"/>
</dbReference>
<dbReference type="PANTHER" id="PTHR33693">
    <property type="entry name" value="TYPE-5 URACIL-DNA GLYCOSYLASE"/>
    <property type="match status" value="1"/>
</dbReference>
<dbReference type="SUPFAM" id="SSF52141">
    <property type="entry name" value="Uracil-DNA glycosylase-like"/>
    <property type="match status" value="1"/>
</dbReference>
<reference evidence="13 14" key="1">
    <citation type="submission" date="2022-11" db="EMBL/GenBank/DDBJ databases">
        <title>Haliovirga abyssi gen. nov., sp. nov., a mesophilic fermentative bacterium isolated from the Iheya North hydrothermal field and the proposal of Haliovirgaceae fam. nov.</title>
        <authorList>
            <person name="Miyazaki U."/>
            <person name="Tame A."/>
            <person name="Miyazaki J."/>
            <person name="Takai K."/>
            <person name="Sawayama S."/>
            <person name="Kitajima M."/>
            <person name="Okamoto A."/>
            <person name="Nakagawa S."/>
        </authorList>
    </citation>
    <scope>NUCLEOTIDE SEQUENCE [LARGE SCALE GENOMIC DNA]</scope>
    <source>
        <strain evidence="13 14">IC12</strain>
    </source>
</reference>
<dbReference type="GO" id="GO:0051539">
    <property type="term" value="F:4 iron, 4 sulfur cluster binding"/>
    <property type="evidence" value="ECO:0007669"/>
    <property type="project" value="UniProtKB-KW"/>
</dbReference>
<evidence type="ECO:0000256" key="9">
    <source>
        <dbReference type="ARBA" id="ARBA00023004"/>
    </source>
</evidence>
<comment type="catalytic activity">
    <reaction evidence="1">
        <text>Hydrolyzes single-stranded DNA or mismatched double-stranded DNA and polynucleotides, releasing free uracil.</text>
        <dbReference type="EC" id="3.2.2.27"/>
    </reaction>
</comment>
<evidence type="ECO:0000256" key="7">
    <source>
        <dbReference type="ARBA" id="ARBA00022763"/>
    </source>
</evidence>
<evidence type="ECO:0000256" key="3">
    <source>
        <dbReference type="ARBA" id="ARBA00012030"/>
    </source>
</evidence>
<keyword evidence="6" id="KW-0479">Metal-binding</keyword>
<evidence type="ECO:0000256" key="6">
    <source>
        <dbReference type="ARBA" id="ARBA00022723"/>
    </source>
</evidence>
<dbReference type="Gene3D" id="3.40.470.10">
    <property type="entry name" value="Uracil-DNA glycosylase-like domain"/>
    <property type="match status" value="1"/>
</dbReference>
<evidence type="ECO:0000256" key="2">
    <source>
        <dbReference type="ARBA" id="ARBA00006521"/>
    </source>
</evidence>
<evidence type="ECO:0000256" key="8">
    <source>
        <dbReference type="ARBA" id="ARBA00022801"/>
    </source>
</evidence>
<evidence type="ECO:0000256" key="11">
    <source>
        <dbReference type="ARBA" id="ARBA00023204"/>
    </source>
</evidence>
<dbReference type="Pfam" id="PF03167">
    <property type="entry name" value="UDG"/>
    <property type="match status" value="1"/>
</dbReference>
<dbReference type="InterPro" id="IPR005122">
    <property type="entry name" value="Uracil-DNA_glycosylase-like"/>
</dbReference>
<name>A0AAU9D7L0_9FUSO</name>
<evidence type="ECO:0000313" key="13">
    <source>
        <dbReference type="EMBL" id="BDU50568.1"/>
    </source>
</evidence>
<gene>
    <name evidence="13" type="ORF">HLVA_11370</name>
</gene>
<evidence type="ECO:0000313" key="14">
    <source>
        <dbReference type="Proteomes" id="UP001321582"/>
    </source>
</evidence>
<comment type="similarity">
    <text evidence="2">Belongs to the uracil-DNA glycosylase (UDG) superfamily. Type 4 (UDGa) family.</text>
</comment>
<keyword evidence="8" id="KW-0378">Hydrolase</keyword>
<dbReference type="AlphaFoldDB" id="A0AAU9D7L0"/>
<evidence type="ECO:0000259" key="12">
    <source>
        <dbReference type="SMART" id="SM00986"/>
    </source>
</evidence>
<dbReference type="SMART" id="SM00986">
    <property type="entry name" value="UDG"/>
    <property type="match status" value="1"/>
</dbReference>
<evidence type="ECO:0000256" key="5">
    <source>
        <dbReference type="ARBA" id="ARBA00022485"/>
    </source>
</evidence>
<proteinExistence type="inferred from homology"/>
<keyword evidence="11" id="KW-0234">DNA repair</keyword>
<dbReference type="KEGG" id="haby:HLVA_11370"/>
<feature type="domain" description="Uracil-DNA glycosylase-like" evidence="12">
    <location>
        <begin position="28"/>
        <end position="182"/>
    </location>
</feature>
<dbReference type="EC" id="3.2.2.27" evidence="3"/>
<dbReference type="NCBIfam" id="TIGR00758">
    <property type="entry name" value="UDG_fam4"/>
    <property type="match status" value="1"/>
</dbReference>
<evidence type="ECO:0000256" key="1">
    <source>
        <dbReference type="ARBA" id="ARBA00001400"/>
    </source>
</evidence>